<reference evidence="2" key="1">
    <citation type="submission" date="2018-01" db="EMBL/GenBank/DDBJ databases">
        <title>An insight into the sialome of Amazonian anophelines.</title>
        <authorList>
            <person name="Ribeiro J.M."/>
            <person name="Scarpassa V."/>
            <person name="Calvo E."/>
        </authorList>
    </citation>
    <scope>NUCLEOTIDE SEQUENCE</scope>
</reference>
<keyword evidence="1" id="KW-0472">Membrane</keyword>
<accession>A0A2M4D919</accession>
<name>A0A2M4D919_ANODA</name>
<keyword evidence="1" id="KW-0812">Transmembrane</keyword>
<evidence type="ECO:0000256" key="1">
    <source>
        <dbReference type="SAM" id="Phobius"/>
    </source>
</evidence>
<keyword evidence="1" id="KW-1133">Transmembrane helix</keyword>
<dbReference type="EMBL" id="GGFL01009871">
    <property type="protein sequence ID" value="MBW74049.1"/>
    <property type="molecule type" value="Transcribed_RNA"/>
</dbReference>
<dbReference type="AlphaFoldDB" id="A0A2M4D919"/>
<protein>
    <submittedName>
        <fullName evidence="2">Putative secreted protein</fullName>
    </submittedName>
</protein>
<feature type="transmembrane region" description="Helical" evidence="1">
    <location>
        <begin position="12"/>
        <end position="32"/>
    </location>
</feature>
<evidence type="ECO:0000313" key="2">
    <source>
        <dbReference type="EMBL" id="MBW74049.1"/>
    </source>
</evidence>
<sequence>MCRGYVYACIPLKLFAFLSPSCLSLLHFRLFASAPRPRSSKSVSASDCVLSLYSMFEPLLPYGTPPHTITT</sequence>
<proteinExistence type="predicted"/>
<organism evidence="2">
    <name type="scientific">Anopheles darlingi</name>
    <name type="common">Mosquito</name>
    <dbReference type="NCBI Taxonomy" id="43151"/>
    <lineage>
        <taxon>Eukaryota</taxon>
        <taxon>Metazoa</taxon>
        <taxon>Ecdysozoa</taxon>
        <taxon>Arthropoda</taxon>
        <taxon>Hexapoda</taxon>
        <taxon>Insecta</taxon>
        <taxon>Pterygota</taxon>
        <taxon>Neoptera</taxon>
        <taxon>Endopterygota</taxon>
        <taxon>Diptera</taxon>
        <taxon>Nematocera</taxon>
        <taxon>Culicoidea</taxon>
        <taxon>Culicidae</taxon>
        <taxon>Anophelinae</taxon>
        <taxon>Anopheles</taxon>
    </lineage>
</organism>